<accession>A0ABW3GG40</accession>
<gene>
    <name evidence="1" type="ORF">ACFQ1T_06075</name>
</gene>
<proteinExistence type="predicted"/>
<comment type="caution">
    <text evidence="1">The sequence shown here is derived from an EMBL/GenBank/DDBJ whole genome shotgun (WGS) entry which is preliminary data.</text>
</comment>
<dbReference type="EMBL" id="JBHTJW010000002">
    <property type="protein sequence ID" value="MFD0929343.1"/>
    <property type="molecule type" value="Genomic_DNA"/>
</dbReference>
<evidence type="ECO:0008006" key="3">
    <source>
        <dbReference type="Google" id="ProtNLM"/>
    </source>
</evidence>
<organism evidence="1 2">
    <name type="scientific">Methylophilus glucosoxydans</name>
    <dbReference type="NCBI Taxonomy" id="752553"/>
    <lineage>
        <taxon>Bacteria</taxon>
        <taxon>Pseudomonadati</taxon>
        <taxon>Pseudomonadota</taxon>
        <taxon>Betaproteobacteria</taxon>
        <taxon>Nitrosomonadales</taxon>
        <taxon>Methylophilaceae</taxon>
        <taxon>Methylophilus</taxon>
    </lineage>
</organism>
<evidence type="ECO:0000313" key="1">
    <source>
        <dbReference type="EMBL" id="MFD0929343.1"/>
    </source>
</evidence>
<reference evidence="2" key="1">
    <citation type="journal article" date="2019" name="Int. J. Syst. Evol. Microbiol.">
        <title>The Global Catalogue of Microorganisms (GCM) 10K type strain sequencing project: providing services to taxonomists for standard genome sequencing and annotation.</title>
        <authorList>
            <consortium name="The Broad Institute Genomics Platform"/>
            <consortium name="The Broad Institute Genome Sequencing Center for Infectious Disease"/>
            <person name="Wu L."/>
            <person name="Ma J."/>
        </authorList>
    </citation>
    <scope>NUCLEOTIDE SEQUENCE [LARGE SCALE GENOMIC DNA]</scope>
    <source>
        <strain evidence="2">CCUG 59685</strain>
    </source>
</reference>
<protein>
    <recommendedName>
        <fullName evidence="3">Lipoprotein</fullName>
    </recommendedName>
</protein>
<evidence type="ECO:0000313" key="2">
    <source>
        <dbReference type="Proteomes" id="UP001597106"/>
    </source>
</evidence>
<sequence length="176" mass="20114">MNIHSKYVHLIVLNIMVVMLPSCAIKARPYTPTDTGDVSYLRIVSPPGYELPETTYVYTYKSPDSCKGRYYLQGFKWIDKSSFSYIKINSGEVFALSLQPFWLGTNYGSRGCHVGVSFTPQRNRYYTAILKAKREDDYCYVAIRSSEYPNSELIDVPTERKEMGGSPMDEDSSFCK</sequence>
<dbReference type="Proteomes" id="UP001597106">
    <property type="component" value="Unassembled WGS sequence"/>
</dbReference>
<name>A0ABW3GG40_9PROT</name>
<keyword evidence="2" id="KW-1185">Reference proteome</keyword>
<dbReference type="RefSeq" id="WP_379074831.1">
    <property type="nucleotide sequence ID" value="NZ_JBHTJW010000002.1"/>
</dbReference>